<evidence type="ECO:0000313" key="12">
    <source>
        <dbReference type="EMBL" id="KAL2918785.1"/>
    </source>
</evidence>
<dbReference type="SUPFAM" id="SSF48403">
    <property type="entry name" value="Ankyrin repeat"/>
    <property type="match status" value="1"/>
</dbReference>
<dbReference type="PROSITE" id="PS50178">
    <property type="entry name" value="ZF_FYVE"/>
    <property type="match status" value="1"/>
</dbReference>
<dbReference type="Pfam" id="PF00023">
    <property type="entry name" value="Ank"/>
    <property type="match status" value="1"/>
</dbReference>
<feature type="repeat" description="ANK" evidence="6">
    <location>
        <begin position="249"/>
        <end position="281"/>
    </location>
</feature>
<evidence type="ECO:0000256" key="5">
    <source>
        <dbReference type="ARBA" id="ARBA00023043"/>
    </source>
</evidence>
<reference evidence="12 13" key="1">
    <citation type="submission" date="2023-09" db="EMBL/GenBank/DDBJ databases">
        <title>Pangenome analysis of Batrachochytrium dendrobatidis and related Chytrids.</title>
        <authorList>
            <person name="Yacoub M.N."/>
            <person name="Stajich J.E."/>
            <person name="James T.Y."/>
        </authorList>
    </citation>
    <scope>NUCLEOTIDE SEQUENCE [LARGE SCALE GENOMIC DNA]</scope>
    <source>
        <strain evidence="12 13">JEL0888</strain>
    </source>
</reference>
<dbReference type="SMART" id="SM00184">
    <property type="entry name" value="RING"/>
    <property type="match status" value="2"/>
</dbReference>
<dbReference type="Pfam" id="PF13639">
    <property type="entry name" value="zf-RING_2"/>
    <property type="match status" value="1"/>
</dbReference>
<dbReference type="PANTHER" id="PTHR24171">
    <property type="entry name" value="ANKYRIN REPEAT DOMAIN-CONTAINING PROTEIN 39-RELATED"/>
    <property type="match status" value="1"/>
</dbReference>
<feature type="region of interest" description="Disordered" evidence="9">
    <location>
        <begin position="692"/>
        <end position="717"/>
    </location>
</feature>
<feature type="repeat" description="ANK" evidence="6">
    <location>
        <begin position="182"/>
        <end position="214"/>
    </location>
</feature>
<dbReference type="InterPro" id="IPR002110">
    <property type="entry name" value="Ankyrin_rpt"/>
</dbReference>
<dbReference type="SMART" id="SM00248">
    <property type="entry name" value="ANK"/>
    <property type="match status" value="5"/>
</dbReference>
<keyword evidence="2" id="KW-0677">Repeat</keyword>
<keyword evidence="8" id="KW-0175">Coiled coil</keyword>
<feature type="compositionally biased region" description="Low complexity" evidence="9">
    <location>
        <begin position="62"/>
        <end position="75"/>
    </location>
</feature>
<dbReference type="Gene3D" id="1.25.40.20">
    <property type="entry name" value="Ankyrin repeat-containing domain"/>
    <property type="match status" value="2"/>
</dbReference>
<dbReference type="Gene3D" id="3.30.40.10">
    <property type="entry name" value="Zinc/RING finger domain, C3HC4 (zinc finger)"/>
    <property type="match status" value="2"/>
</dbReference>
<gene>
    <name evidence="12" type="ORF">HK105_201619</name>
</gene>
<evidence type="ECO:0000259" key="11">
    <source>
        <dbReference type="PROSITE" id="PS50178"/>
    </source>
</evidence>
<protein>
    <submittedName>
        <fullName evidence="12">Uncharacterized protein</fullName>
    </submittedName>
</protein>
<dbReference type="PROSITE" id="PS50089">
    <property type="entry name" value="ZF_RING_2"/>
    <property type="match status" value="1"/>
</dbReference>
<dbReference type="InterPro" id="IPR036770">
    <property type="entry name" value="Ankyrin_rpt-contain_sf"/>
</dbReference>
<dbReference type="EMBL" id="JADGIZ020000005">
    <property type="protein sequence ID" value="KAL2918785.1"/>
    <property type="molecule type" value="Genomic_DNA"/>
</dbReference>
<feature type="compositionally biased region" description="Pro residues" evidence="9">
    <location>
        <begin position="759"/>
        <end position="770"/>
    </location>
</feature>
<feature type="region of interest" description="Disordered" evidence="9">
    <location>
        <begin position="739"/>
        <end position="787"/>
    </location>
</feature>
<comment type="caution">
    <text evidence="12">The sequence shown here is derived from an EMBL/GenBank/DDBJ whole genome shotgun (WGS) entry which is preliminary data.</text>
</comment>
<evidence type="ECO:0000256" key="7">
    <source>
        <dbReference type="PROSITE-ProRule" id="PRU00175"/>
    </source>
</evidence>
<feature type="region of interest" description="Disordered" evidence="9">
    <location>
        <begin position="516"/>
        <end position="536"/>
    </location>
</feature>
<dbReference type="CDD" id="cd16489">
    <property type="entry name" value="mRING-CH-C4HC2H_ZNRF"/>
    <property type="match status" value="1"/>
</dbReference>
<evidence type="ECO:0000259" key="10">
    <source>
        <dbReference type="PROSITE" id="PS50089"/>
    </source>
</evidence>
<evidence type="ECO:0000256" key="6">
    <source>
        <dbReference type="PROSITE-ProRule" id="PRU00023"/>
    </source>
</evidence>
<dbReference type="SMART" id="SM00064">
    <property type="entry name" value="FYVE"/>
    <property type="match status" value="1"/>
</dbReference>
<keyword evidence="3 7" id="KW-0863">Zinc-finger</keyword>
<keyword evidence="4" id="KW-0862">Zinc</keyword>
<feature type="region of interest" description="Disordered" evidence="9">
    <location>
        <begin position="106"/>
        <end position="139"/>
    </location>
</feature>
<evidence type="ECO:0000256" key="4">
    <source>
        <dbReference type="ARBA" id="ARBA00022833"/>
    </source>
</evidence>
<dbReference type="PROSITE" id="PS50088">
    <property type="entry name" value="ANK_REPEAT"/>
    <property type="match status" value="3"/>
</dbReference>
<dbReference type="InterPro" id="IPR000306">
    <property type="entry name" value="Znf_FYVE"/>
</dbReference>
<keyword evidence="5 6" id="KW-0040">ANK repeat</keyword>
<dbReference type="Proteomes" id="UP001527925">
    <property type="component" value="Unassembled WGS sequence"/>
</dbReference>
<dbReference type="InterPro" id="IPR017455">
    <property type="entry name" value="Znf_FYVE-rel"/>
</dbReference>
<evidence type="ECO:0000256" key="2">
    <source>
        <dbReference type="ARBA" id="ARBA00022737"/>
    </source>
</evidence>
<feature type="domain" description="FYVE-type" evidence="11">
    <location>
        <begin position="637"/>
        <end position="734"/>
    </location>
</feature>
<keyword evidence="13" id="KW-1185">Reference proteome</keyword>
<feature type="domain" description="RING-type" evidence="10">
    <location>
        <begin position="861"/>
        <end position="905"/>
    </location>
</feature>
<dbReference type="SUPFAM" id="SSF57903">
    <property type="entry name" value="FYVE/PHD zinc finger"/>
    <property type="match status" value="1"/>
</dbReference>
<accession>A0ABR4NGX1</accession>
<dbReference type="InterPro" id="IPR001841">
    <property type="entry name" value="Znf_RING"/>
</dbReference>
<feature type="compositionally biased region" description="Low complexity" evidence="9">
    <location>
        <begin position="117"/>
        <end position="128"/>
    </location>
</feature>
<feature type="coiled-coil region" evidence="8">
    <location>
        <begin position="551"/>
        <end position="608"/>
    </location>
</feature>
<dbReference type="InterPro" id="IPR011011">
    <property type="entry name" value="Znf_FYVE_PHD"/>
</dbReference>
<evidence type="ECO:0000256" key="9">
    <source>
        <dbReference type="SAM" id="MobiDB-lite"/>
    </source>
</evidence>
<dbReference type="InterPro" id="IPR013083">
    <property type="entry name" value="Znf_RING/FYVE/PHD"/>
</dbReference>
<dbReference type="SUPFAM" id="SSF57850">
    <property type="entry name" value="RING/U-box"/>
    <property type="match status" value="1"/>
</dbReference>
<sequence length="910" mass="96496">MAQTLPDFVEPCLQGLPHPFYGSAHMAQPALVGSAAAAAAALEPLASLDGPGPSGGSPGTPAPSGAAAASPGTAAVGERLPQSDAERLVRALSAGDLAAVRELVVPGEHGPGRDGQSGDAQQGDAAAGDDPHEPPRAVLPVNAPLTAAGIGALHMAASRGFSDAVRLLLEVPGAVVDLVDNEHETPLFKAAYHGHTEVVRLLLEAGADVGSQDSQGWTALHNAASLGHLDAARILVERGRADVNRQSKTGFTPLMTAAARGSATVLDYLLHCGADVALTNDSLDTAYDLALYNEHYDLADRILRAEQQQRLVAGTHTAPVVHQTQLEVLFENQRASSSYFPTQMLQQSPANFKFSSANLVASDPSPMVGSGGEPSGFKSVHLPAVRLANGQIDRLWFWLTEWRVDTTDLRLSAGDAAVDADPDGEIGWLYARTFDAHESEWRPTMAEAASVAPLGLGERTNSYGSASGSAPTSSVFGLVSSLLGGGPSTQGWVRRRRWVRIRKRRVDLDRVAAGNISASTTPRGSHSNLPSHATNPTTASFAATLANRRRLQELNSELSMLKREIETLLARSSTENDPYRKRAMTLQVRQQLERAEELQALIDTLEGNSGADTSLAQASRVSAGSRATSILGPWQHDDDAPACNNCRRKFGFLLRRHHCRRCGHIFCDTCTTRRVLIPISLFASDGVPARPPWHGPSSASGSQQLDPPVSASPLAAAGPTSKERVCDACYVVLTTSPESPQAQALPPWSSAGPARATAPPSPVPSSPTPMTPSRGAPGSASKRRSMTENMMSECPVCQRMLTDMAEADLEAHVASCLESVAKSLDGSGVGPSGSVGRSVRYVSGNRYLVQVLAATLPESECSICLEEFEKGQRIARLNCLCMFHEACIKAWFTNPKYGKQMCPVHFKLTD</sequence>
<feature type="region of interest" description="Disordered" evidence="9">
    <location>
        <begin position="48"/>
        <end position="80"/>
    </location>
</feature>
<evidence type="ECO:0000256" key="8">
    <source>
        <dbReference type="SAM" id="Coils"/>
    </source>
</evidence>
<dbReference type="Pfam" id="PF01363">
    <property type="entry name" value="FYVE"/>
    <property type="match status" value="1"/>
</dbReference>
<keyword evidence="1" id="KW-0479">Metal-binding</keyword>
<dbReference type="PROSITE" id="PS50297">
    <property type="entry name" value="ANK_REP_REGION"/>
    <property type="match status" value="3"/>
</dbReference>
<evidence type="ECO:0000313" key="13">
    <source>
        <dbReference type="Proteomes" id="UP001527925"/>
    </source>
</evidence>
<dbReference type="Pfam" id="PF12796">
    <property type="entry name" value="Ank_2"/>
    <property type="match status" value="1"/>
</dbReference>
<evidence type="ECO:0000256" key="1">
    <source>
        <dbReference type="ARBA" id="ARBA00022723"/>
    </source>
</evidence>
<name>A0ABR4NGX1_9FUNG</name>
<organism evidence="12 13">
    <name type="scientific">Polyrhizophydium stewartii</name>
    <dbReference type="NCBI Taxonomy" id="2732419"/>
    <lineage>
        <taxon>Eukaryota</taxon>
        <taxon>Fungi</taxon>
        <taxon>Fungi incertae sedis</taxon>
        <taxon>Chytridiomycota</taxon>
        <taxon>Chytridiomycota incertae sedis</taxon>
        <taxon>Chytridiomycetes</taxon>
        <taxon>Rhizophydiales</taxon>
        <taxon>Rhizophydiales incertae sedis</taxon>
        <taxon>Polyrhizophydium</taxon>
    </lineage>
</organism>
<evidence type="ECO:0000256" key="3">
    <source>
        <dbReference type="ARBA" id="ARBA00022771"/>
    </source>
</evidence>
<feature type="repeat" description="ANK" evidence="6">
    <location>
        <begin position="215"/>
        <end position="239"/>
    </location>
</feature>
<proteinExistence type="predicted"/>